<feature type="region of interest" description="Disordered" evidence="1">
    <location>
        <begin position="1"/>
        <end position="129"/>
    </location>
</feature>
<feature type="compositionally biased region" description="Gly residues" evidence="1">
    <location>
        <begin position="1"/>
        <end position="15"/>
    </location>
</feature>
<keyword evidence="3" id="KW-1185">Reference proteome</keyword>
<gene>
    <name evidence="2" type="ORF">THAOC_03556</name>
</gene>
<organism evidence="2 3">
    <name type="scientific">Thalassiosira oceanica</name>
    <name type="common">Marine diatom</name>
    <dbReference type="NCBI Taxonomy" id="159749"/>
    <lineage>
        <taxon>Eukaryota</taxon>
        <taxon>Sar</taxon>
        <taxon>Stramenopiles</taxon>
        <taxon>Ochrophyta</taxon>
        <taxon>Bacillariophyta</taxon>
        <taxon>Coscinodiscophyceae</taxon>
        <taxon>Thalassiosirophycidae</taxon>
        <taxon>Thalassiosirales</taxon>
        <taxon>Thalassiosiraceae</taxon>
        <taxon>Thalassiosira</taxon>
    </lineage>
</organism>
<dbReference type="Proteomes" id="UP000266841">
    <property type="component" value="Unassembled WGS sequence"/>
</dbReference>
<reference evidence="2 3" key="1">
    <citation type="journal article" date="2012" name="Genome Biol.">
        <title>Genome and low-iron response of an oceanic diatom adapted to chronic iron limitation.</title>
        <authorList>
            <person name="Lommer M."/>
            <person name="Specht M."/>
            <person name="Roy A.S."/>
            <person name="Kraemer L."/>
            <person name="Andreson R."/>
            <person name="Gutowska M.A."/>
            <person name="Wolf J."/>
            <person name="Bergner S.V."/>
            <person name="Schilhabel M.B."/>
            <person name="Klostermeier U.C."/>
            <person name="Beiko R.G."/>
            <person name="Rosenstiel P."/>
            <person name="Hippler M."/>
            <person name="Laroche J."/>
        </authorList>
    </citation>
    <scope>NUCLEOTIDE SEQUENCE [LARGE SCALE GENOMIC DNA]</scope>
    <source>
        <strain evidence="2 3">CCMP1005</strain>
    </source>
</reference>
<evidence type="ECO:0000256" key="1">
    <source>
        <dbReference type="SAM" id="MobiDB-lite"/>
    </source>
</evidence>
<proteinExistence type="predicted"/>
<evidence type="ECO:0000313" key="3">
    <source>
        <dbReference type="Proteomes" id="UP000266841"/>
    </source>
</evidence>
<evidence type="ECO:0000313" key="2">
    <source>
        <dbReference type="EMBL" id="EJK74751.1"/>
    </source>
</evidence>
<accession>K0TKT6</accession>
<sequence length="129" mass="13329">MRPGGGIPQKSGRGGRLSRQQGDCHDDVVDRVAGEPQLDRRRGPRRRRQGKRGGALARSGTKATRTPASHGGGEGPAAGVQCGARGSSASLPGPARLADGASGHGLMNHERSRQSGNEYLRPRTASTGS</sequence>
<feature type="compositionally biased region" description="Basic and acidic residues" evidence="1">
    <location>
        <begin position="22"/>
        <end position="41"/>
    </location>
</feature>
<comment type="caution">
    <text evidence="2">The sequence shown here is derived from an EMBL/GenBank/DDBJ whole genome shotgun (WGS) entry which is preliminary data.</text>
</comment>
<dbReference type="EMBL" id="AGNL01003399">
    <property type="protein sequence ID" value="EJK74751.1"/>
    <property type="molecule type" value="Genomic_DNA"/>
</dbReference>
<name>K0TKT6_THAOC</name>
<protein>
    <submittedName>
        <fullName evidence="2">Uncharacterized protein</fullName>
    </submittedName>
</protein>
<dbReference type="AlphaFoldDB" id="K0TKT6"/>
<feature type="compositionally biased region" description="Basic residues" evidence="1">
    <location>
        <begin position="42"/>
        <end position="51"/>
    </location>
</feature>